<dbReference type="PANTHER" id="PTHR10133">
    <property type="entry name" value="DNA POLYMERASE I"/>
    <property type="match status" value="1"/>
</dbReference>
<name>E9NIG5_9CAUD</name>
<protein>
    <submittedName>
        <fullName evidence="4">DNA polymerase</fullName>
    </submittedName>
</protein>
<organism evidence="4 5">
    <name type="scientific">Enterobacter phage EcP1</name>
    <dbReference type="NCBI Taxonomy" id="942016"/>
    <lineage>
        <taxon>Viruses</taxon>
        <taxon>Duplodnaviria</taxon>
        <taxon>Heunggongvirae</taxon>
        <taxon>Uroviricota</taxon>
        <taxon>Caudoviricetes</taxon>
        <taxon>Schitoviridae</taxon>
        <taxon>Eceepunavirus</taxon>
        <taxon>Eceepunavirus EcP1</taxon>
    </lineage>
</organism>
<dbReference type="RefSeq" id="YP_007003163.1">
    <property type="nucleotide sequence ID" value="NC_019485.1"/>
</dbReference>
<dbReference type="InterPro" id="IPR036397">
    <property type="entry name" value="RNaseH_sf"/>
</dbReference>
<dbReference type="GeneID" id="14006819"/>
<keyword evidence="2" id="KW-1194">Viral DNA replication</keyword>
<dbReference type="GO" id="GO:0006261">
    <property type="term" value="P:DNA-templated DNA replication"/>
    <property type="evidence" value="ECO:0007669"/>
    <property type="project" value="InterPro"/>
</dbReference>
<sequence length="865" mass="99141">MKHILYKYKENSGNFPIAVLIKEQQLRKKDIETHYAEPINKLIGVDTNISAFDLVYDTPKKVSASTIDEYLEELLPVLNDIGTKLIYVCDANYFKRLTKMKKAEPYLGYVLPCTKEGYEHFQVVLGINWGALFYNPSIQDKLDLSIKTLADMFTGSYEELGKDIIKFAEYPDTVKEISDWLQKLHTYPALSADIEAWSLKFYEARLGTISFAWNQHEGIAFAVDFERNYEDALAIRLLLKGFFTEYKGKMLWHNGSYDLTVIIYELWMNGLLDQKGLLTGLDVMTKNWHDTKIITYLATNSCAGNHLGLKAQSHEYAGNYALDDIKDISLIPKKDLVRYNLIDSLCTWYVYGKHWQTMNDDNQRELYDDLFMPSLKNIIQMQLTGIPLDMEEVLKVEKILIKEKVTFYQEMLKFSVITDLVHSVRKRKCEKKNASLKTKQVTVEDFDDQFNPDSPLQLQELLYDIMGLPVIDLTDTKAPATGAETMEKLKFKVKTPEHAELLDLLIKFSKVNKIITSFIPAFKAAPKAEDGWHYLFGFFNLGGTVSGRLSSSNPNLQQIPSSKSPYSKVIKKCFRAPKGFLFVGLDFASLEDRISAVTTKDSNKLKVYTDGYDGHCLRAYAYFKDEMPDIINTVESINSIEGKYKDIRQKSKTPTFLLTYRGTYMGLMQKCGFDEPTAKQIESRYHELYKESDDWVNARLEEATKVGYVTAAFGLRVRTPLLHQVVMGTKHTPYEAEAEGRTAGNALGQSWCLLNNRAAVDVAQRLEKLPELRMQIRPGAHIHDAQYYIIPDNIDVLHWLNENLVDAVKWQEHPEIAHDEVKLGGELSVFYPTWKDEIELPNGATKEEIIQICIDSQKPKEEPKK</sequence>
<dbReference type="SUPFAM" id="SSF53098">
    <property type="entry name" value="Ribonuclease H-like"/>
    <property type="match status" value="1"/>
</dbReference>
<dbReference type="EMBL" id="HQ641380">
    <property type="protein sequence ID" value="ADU79191.1"/>
    <property type="molecule type" value="Genomic_DNA"/>
</dbReference>
<dbReference type="InterPro" id="IPR043502">
    <property type="entry name" value="DNA/RNA_pol_sf"/>
</dbReference>
<dbReference type="SUPFAM" id="SSF56672">
    <property type="entry name" value="DNA/RNA polymerases"/>
    <property type="match status" value="1"/>
</dbReference>
<accession>E9NIG5</accession>
<gene>
    <name evidence="4" type="ORF">EcP1_gp40</name>
</gene>
<dbReference type="GO" id="GO:0003887">
    <property type="term" value="F:DNA-directed DNA polymerase activity"/>
    <property type="evidence" value="ECO:0007669"/>
    <property type="project" value="InterPro"/>
</dbReference>
<dbReference type="KEGG" id="vg:14006819"/>
<dbReference type="GO" id="GO:0003677">
    <property type="term" value="F:DNA binding"/>
    <property type="evidence" value="ECO:0007669"/>
    <property type="project" value="InterPro"/>
</dbReference>
<dbReference type="PRINTS" id="PR00868">
    <property type="entry name" value="DNAPOLI"/>
</dbReference>
<evidence type="ECO:0000313" key="5">
    <source>
        <dbReference type="Proteomes" id="UP000007263"/>
    </source>
</evidence>
<dbReference type="Gene3D" id="1.20.1060.10">
    <property type="entry name" value="Taq DNA Polymerase, Chain T, domain 4"/>
    <property type="match status" value="1"/>
</dbReference>
<evidence type="ECO:0000256" key="2">
    <source>
        <dbReference type="ARBA" id="ARBA00023109"/>
    </source>
</evidence>
<reference evidence="4 5" key="1">
    <citation type="submission" date="2010-11" db="EMBL/GenBank/DDBJ databases">
        <title>Complete nucleotide sequence of the bacteriophage EcP1, a new member of the N4-like viruses.</title>
        <authorList>
            <person name="Zhu J."/>
            <person name="Rao X."/>
            <person name="Tan Y."/>
            <person name="Hu Z."/>
            <person name="Xiong K."/>
            <person name="Chen Z."/>
            <person name="Li S."/>
            <person name="Yang J."/>
            <person name="Jin X."/>
            <person name="Chen Y."/>
            <person name="Hu F."/>
        </authorList>
    </citation>
    <scope>NUCLEOTIDE SEQUENCE [LARGE SCALE GENOMIC DNA]</scope>
</reference>
<dbReference type="InterPro" id="IPR012337">
    <property type="entry name" value="RNaseH-like_sf"/>
</dbReference>
<dbReference type="OrthoDB" id="14842at10239"/>
<keyword evidence="5" id="KW-1185">Reference proteome</keyword>
<proteinExistence type="predicted"/>
<evidence type="ECO:0000313" key="4">
    <source>
        <dbReference type="EMBL" id="ADU79191.1"/>
    </source>
</evidence>
<dbReference type="InterPro" id="IPR001098">
    <property type="entry name" value="DNA-dir_DNA_pol_A_palm_dom"/>
</dbReference>
<dbReference type="InterPro" id="IPR002298">
    <property type="entry name" value="DNA_polymerase_A"/>
</dbReference>
<keyword evidence="1" id="KW-0235">DNA replication</keyword>
<evidence type="ECO:0000256" key="1">
    <source>
        <dbReference type="ARBA" id="ARBA00022705"/>
    </source>
</evidence>
<dbReference type="Proteomes" id="UP000007263">
    <property type="component" value="Segment"/>
</dbReference>
<dbReference type="Gene3D" id="3.30.420.10">
    <property type="entry name" value="Ribonuclease H-like superfamily/Ribonuclease H"/>
    <property type="match status" value="1"/>
</dbReference>
<dbReference type="PANTHER" id="PTHR10133:SF27">
    <property type="entry name" value="DNA POLYMERASE NU"/>
    <property type="match status" value="1"/>
</dbReference>
<feature type="domain" description="DNA-directed DNA polymerase family A palm" evidence="3">
    <location>
        <begin position="567"/>
        <end position="784"/>
    </location>
</feature>
<dbReference type="Pfam" id="PF00476">
    <property type="entry name" value="DNA_pol_A"/>
    <property type="match status" value="1"/>
</dbReference>
<dbReference type="SMART" id="SM00482">
    <property type="entry name" value="POLAc"/>
    <property type="match status" value="1"/>
</dbReference>
<dbReference type="GO" id="GO:0006302">
    <property type="term" value="P:double-strand break repair"/>
    <property type="evidence" value="ECO:0007669"/>
    <property type="project" value="TreeGrafter"/>
</dbReference>
<dbReference type="Gene3D" id="3.30.70.370">
    <property type="match status" value="1"/>
</dbReference>
<dbReference type="GO" id="GO:0039693">
    <property type="term" value="P:viral DNA genome replication"/>
    <property type="evidence" value="ECO:0007669"/>
    <property type="project" value="UniProtKB-KW"/>
</dbReference>
<evidence type="ECO:0000259" key="3">
    <source>
        <dbReference type="SMART" id="SM00482"/>
    </source>
</evidence>
<dbReference type="Gene3D" id="1.10.150.20">
    <property type="entry name" value="5' to 3' exonuclease, C-terminal subdomain"/>
    <property type="match status" value="1"/>
</dbReference>